<name>A0AAN7MZP7_MYCAM</name>
<dbReference type="InterPro" id="IPR000477">
    <property type="entry name" value="RT_dom"/>
</dbReference>
<dbReference type="Pfam" id="PF03372">
    <property type="entry name" value="Exo_endo_phos"/>
    <property type="match status" value="1"/>
</dbReference>
<feature type="domain" description="Endonuclease/exonuclease/phosphatase" evidence="3">
    <location>
        <begin position="6"/>
        <end position="66"/>
    </location>
</feature>
<protein>
    <recommendedName>
        <fullName evidence="6">Reverse transcriptase domain-containing protein</fullName>
    </recommendedName>
</protein>
<evidence type="ECO:0000313" key="4">
    <source>
        <dbReference type="EMBL" id="KAK4818983.1"/>
    </source>
</evidence>
<dbReference type="Pfam" id="PF00078">
    <property type="entry name" value="RVT_1"/>
    <property type="match status" value="1"/>
</dbReference>
<reference evidence="4 5" key="1">
    <citation type="journal article" date="2023" name="J. Hered.">
        <title>Chromosome-level genome of the wood stork (Mycteria americana) provides insight into avian chromosome evolution.</title>
        <authorList>
            <person name="Flamio R. Jr."/>
            <person name="Ramstad K.M."/>
        </authorList>
    </citation>
    <scope>NUCLEOTIDE SEQUENCE [LARGE SCALE GENOMIC DNA]</scope>
    <source>
        <strain evidence="4">JAX WOST 10</strain>
    </source>
</reference>
<evidence type="ECO:0008006" key="6">
    <source>
        <dbReference type="Google" id="ProtNLM"/>
    </source>
</evidence>
<feature type="region of interest" description="Disordered" evidence="1">
    <location>
        <begin position="159"/>
        <end position="179"/>
    </location>
</feature>
<evidence type="ECO:0000259" key="2">
    <source>
        <dbReference type="Pfam" id="PF00078"/>
    </source>
</evidence>
<sequence>MGNKQEELEAIVQQENYDIVAIMETWWDDSHNWSAAMDGYKLFRSNRQGRRGGGIALYVKECFDCRELDDGDDRVECLWVRIRGKANKADIMKGQATQEDYKDVMRLCKEKIRRAKVQLELNLPTAIKDDKKCFYKYISNKRRAKENLHPLLDIGGNIVTKDEEKSEPPELEDREGEQNEAPIIQHEIVSDLLHHLDTHKSMGPDGIHPRVLRELVEVLTKPLSILYQQSWLTGEVPVDWRLANVMPIYKKGQKEDLGNCKPVSLNLVPGKVMEQIILSAITRHIQNNQAIRSSQHGFMKGRSCLTNLISFYDKVTHLVDEGKAMHMVYLDFRKAFDTVSYIILLEKLAAHGLDGCTLCWVKNCLDGQAPCNNPMQCYRLGNEWLERCLAEMDLGVLVDSQLNMSWQCAQVAKKANSILACIRNSVASRTREVIVLLYLALVRPHLEYCVQFSVSHYKKDILVLEHVQRRAMKLVKGLEHKSYEERLRELGLFSLEKRRLRGDLITLYNYLKGGCSQVGVGLFSQVTSDRTRGNGLKLHQRRFRSDIRKNFFTKRVIKHWNRLPREAVESPSLEVFKRCVDVVLRDM</sequence>
<dbReference type="GO" id="GO:0003824">
    <property type="term" value="F:catalytic activity"/>
    <property type="evidence" value="ECO:0007669"/>
    <property type="project" value="InterPro"/>
</dbReference>
<dbReference type="Gene3D" id="3.60.10.10">
    <property type="entry name" value="Endonuclease/exonuclease/phosphatase"/>
    <property type="match status" value="1"/>
</dbReference>
<feature type="non-terminal residue" evidence="4">
    <location>
        <position position="587"/>
    </location>
</feature>
<dbReference type="InterPro" id="IPR036691">
    <property type="entry name" value="Endo/exonu/phosph_ase_sf"/>
</dbReference>
<dbReference type="AlphaFoldDB" id="A0AAN7MZP7"/>
<dbReference type="EMBL" id="JAUNZN010000007">
    <property type="protein sequence ID" value="KAK4818983.1"/>
    <property type="molecule type" value="Genomic_DNA"/>
</dbReference>
<dbReference type="PANTHER" id="PTHR33332">
    <property type="entry name" value="REVERSE TRANSCRIPTASE DOMAIN-CONTAINING PROTEIN"/>
    <property type="match status" value="1"/>
</dbReference>
<evidence type="ECO:0000256" key="1">
    <source>
        <dbReference type="SAM" id="MobiDB-lite"/>
    </source>
</evidence>
<organism evidence="4 5">
    <name type="scientific">Mycteria americana</name>
    <name type="common">Wood stork</name>
    <dbReference type="NCBI Taxonomy" id="33587"/>
    <lineage>
        <taxon>Eukaryota</taxon>
        <taxon>Metazoa</taxon>
        <taxon>Chordata</taxon>
        <taxon>Craniata</taxon>
        <taxon>Vertebrata</taxon>
        <taxon>Euteleostomi</taxon>
        <taxon>Archelosauria</taxon>
        <taxon>Archosauria</taxon>
        <taxon>Dinosauria</taxon>
        <taxon>Saurischia</taxon>
        <taxon>Theropoda</taxon>
        <taxon>Coelurosauria</taxon>
        <taxon>Aves</taxon>
        <taxon>Neognathae</taxon>
        <taxon>Neoaves</taxon>
        <taxon>Aequornithes</taxon>
        <taxon>Ciconiiformes</taxon>
        <taxon>Ciconiidae</taxon>
        <taxon>Mycteria</taxon>
    </lineage>
</organism>
<dbReference type="Proteomes" id="UP001333110">
    <property type="component" value="Unassembled WGS sequence"/>
</dbReference>
<keyword evidence="5" id="KW-1185">Reference proteome</keyword>
<evidence type="ECO:0000259" key="3">
    <source>
        <dbReference type="Pfam" id="PF03372"/>
    </source>
</evidence>
<accession>A0AAN7MZP7</accession>
<feature type="domain" description="Reverse transcriptase" evidence="2">
    <location>
        <begin position="253"/>
        <end position="371"/>
    </location>
</feature>
<dbReference type="SUPFAM" id="SSF56219">
    <property type="entry name" value="DNase I-like"/>
    <property type="match status" value="1"/>
</dbReference>
<comment type="caution">
    <text evidence="4">The sequence shown here is derived from an EMBL/GenBank/DDBJ whole genome shotgun (WGS) entry which is preliminary data.</text>
</comment>
<proteinExistence type="predicted"/>
<gene>
    <name evidence="4" type="ORF">QYF61_022650</name>
</gene>
<evidence type="ECO:0000313" key="5">
    <source>
        <dbReference type="Proteomes" id="UP001333110"/>
    </source>
</evidence>
<dbReference type="InterPro" id="IPR005135">
    <property type="entry name" value="Endo/exonuclease/phosphatase"/>
</dbReference>